<evidence type="ECO:0000256" key="2">
    <source>
        <dbReference type="ARBA" id="ARBA00022519"/>
    </source>
</evidence>
<organism evidence="10 11">
    <name type="scientific">Shewanella inventionis</name>
    <dbReference type="NCBI Taxonomy" id="1738770"/>
    <lineage>
        <taxon>Bacteria</taxon>
        <taxon>Pseudomonadati</taxon>
        <taxon>Pseudomonadota</taxon>
        <taxon>Gammaproteobacteria</taxon>
        <taxon>Alteromonadales</taxon>
        <taxon>Shewanellaceae</taxon>
        <taxon>Shewanella</taxon>
    </lineage>
</organism>
<name>A0ABQ1IR55_9GAMM</name>
<evidence type="ECO:0000256" key="3">
    <source>
        <dbReference type="ARBA" id="ARBA00023224"/>
    </source>
</evidence>
<keyword evidence="6" id="KW-0812">Transmembrane</keyword>
<dbReference type="InterPro" id="IPR000727">
    <property type="entry name" value="T_SNARE_dom"/>
</dbReference>
<evidence type="ECO:0000313" key="10">
    <source>
        <dbReference type="EMBL" id="GGB49890.1"/>
    </source>
</evidence>
<reference evidence="11" key="1">
    <citation type="journal article" date="2019" name="Int. J. Syst. Evol. Microbiol.">
        <title>The Global Catalogue of Microorganisms (GCM) 10K type strain sequencing project: providing services to taxonomists for standard genome sequencing and annotation.</title>
        <authorList>
            <consortium name="The Broad Institute Genomics Platform"/>
            <consortium name="The Broad Institute Genome Sequencing Center for Infectious Disease"/>
            <person name="Wu L."/>
            <person name="Ma J."/>
        </authorList>
    </citation>
    <scope>NUCLEOTIDE SEQUENCE [LARGE SCALE GENOMIC DNA]</scope>
    <source>
        <strain evidence="11">CGMCC 1.15339</strain>
    </source>
</reference>
<dbReference type="InterPro" id="IPR013655">
    <property type="entry name" value="PAS_fold_3"/>
</dbReference>
<dbReference type="SUPFAM" id="SSF58104">
    <property type="entry name" value="Methyl-accepting chemotaxis protein (MCP) signaling domain"/>
    <property type="match status" value="1"/>
</dbReference>
<dbReference type="SMART" id="SM00283">
    <property type="entry name" value="MA"/>
    <property type="match status" value="1"/>
</dbReference>
<evidence type="ECO:0000259" key="8">
    <source>
        <dbReference type="PROSITE" id="PS50112"/>
    </source>
</evidence>
<dbReference type="Gene3D" id="3.30.450.20">
    <property type="entry name" value="PAS domain"/>
    <property type="match status" value="1"/>
</dbReference>
<dbReference type="SMART" id="SM00091">
    <property type="entry name" value="PAS"/>
    <property type="match status" value="1"/>
</dbReference>
<evidence type="ECO:0000256" key="1">
    <source>
        <dbReference type="ARBA" id="ARBA00004429"/>
    </source>
</evidence>
<keyword evidence="6" id="KW-0472">Membrane</keyword>
<evidence type="ECO:0000256" key="6">
    <source>
        <dbReference type="SAM" id="Phobius"/>
    </source>
</evidence>
<evidence type="ECO:0000313" key="11">
    <source>
        <dbReference type="Proteomes" id="UP000617555"/>
    </source>
</evidence>
<dbReference type="NCBIfam" id="TIGR00229">
    <property type="entry name" value="sensory_box"/>
    <property type="match status" value="1"/>
</dbReference>
<feature type="domain" description="Methyl-accepting transducer" evidence="7">
    <location>
        <begin position="251"/>
        <end position="487"/>
    </location>
</feature>
<feature type="transmembrane region" description="Helical" evidence="6">
    <location>
        <begin position="152"/>
        <end position="171"/>
    </location>
</feature>
<dbReference type="InterPro" id="IPR035965">
    <property type="entry name" value="PAS-like_dom_sf"/>
</dbReference>
<proteinExistence type="inferred from homology"/>
<dbReference type="PANTHER" id="PTHR32089:SF74">
    <property type="entry name" value="METHYL-ACCEPTING CHEMOTAXIS PROTEIN AER"/>
    <property type="match status" value="1"/>
</dbReference>
<dbReference type="InterPro" id="IPR000014">
    <property type="entry name" value="PAS"/>
</dbReference>
<dbReference type="Pfam" id="PF08447">
    <property type="entry name" value="PAS_3"/>
    <property type="match status" value="1"/>
</dbReference>
<keyword evidence="2" id="KW-1003">Cell membrane</keyword>
<comment type="subcellular location">
    <subcellularLocation>
        <location evidence="1">Cell inner membrane</location>
        <topology evidence="1">Multi-pass membrane protein</topology>
    </subcellularLocation>
</comment>
<dbReference type="PROSITE" id="PS50112">
    <property type="entry name" value="PAS"/>
    <property type="match status" value="1"/>
</dbReference>
<dbReference type="Pfam" id="PF00015">
    <property type="entry name" value="MCPsignal"/>
    <property type="match status" value="1"/>
</dbReference>
<evidence type="ECO:0000259" key="9">
    <source>
        <dbReference type="PROSITE" id="PS50192"/>
    </source>
</evidence>
<dbReference type="EMBL" id="BMII01000005">
    <property type="protein sequence ID" value="GGB49890.1"/>
    <property type="molecule type" value="Genomic_DNA"/>
</dbReference>
<evidence type="ECO:0000256" key="4">
    <source>
        <dbReference type="ARBA" id="ARBA00029447"/>
    </source>
</evidence>
<dbReference type="CDD" id="cd00130">
    <property type="entry name" value="PAS"/>
    <property type="match status" value="1"/>
</dbReference>
<keyword evidence="2" id="KW-0997">Cell inner membrane</keyword>
<dbReference type="Proteomes" id="UP000617555">
    <property type="component" value="Unassembled WGS sequence"/>
</dbReference>
<dbReference type="PANTHER" id="PTHR32089">
    <property type="entry name" value="METHYL-ACCEPTING CHEMOTAXIS PROTEIN MCPB"/>
    <property type="match status" value="1"/>
</dbReference>
<protein>
    <submittedName>
        <fullName evidence="10">Chemotaxis protein</fullName>
    </submittedName>
</protein>
<feature type="domain" description="PAS" evidence="8">
    <location>
        <begin position="27"/>
        <end position="78"/>
    </location>
</feature>
<evidence type="ECO:0000256" key="5">
    <source>
        <dbReference type="PROSITE-ProRule" id="PRU00284"/>
    </source>
</evidence>
<dbReference type="InterPro" id="IPR004089">
    <property type="entry name" value="MCPsignal_dom"/>
</dbReference>
<dbReference type="CDD" id="cd11386">
    <property type="entry name" value="MCP_signal"/>
    <property type="match status" value="1"/>
</dbReference>
<sequence length="529" mass="57454">MPMRNNQPVTQKQFHFDENTRLISGTDLRGHITYCNDAFVEVSGFDRDELIGKPHNLVRHPDMPSDVFNAMWKCISSGKVWMGLVKNRRKNGDHYWVSAFVTPVFEHNKVVGYESVRVVALPSEIARAEAAYARIRAQKAPRPLSAKLAHHAIKLLPAWLPMLILSGILMAFWGGSAGALGLLTLILSTAWLGYKQQQDWFEVVKLNPESFSDLTVAETYFADFGAKAQAKLALGCEVARCRTAMTRIEDAAKSLDGIVEHTQVEAESTAKAVSLQSVSTQQIASAITQMSTAIQEVSTNVERNAESAKDALDNVSEGAKLADQAKHSIDELNLSVADIATTVRELSESTIEIGQAASLISSIADQTNLLALNAAIEAARAGEQGRGFSVVADEVRSLALKTRESTDKIHGIVNVLTKRAENAVQVSIKGEMAASKGVEIVDKTRNALASINQSVEQITQLTLDMSAAVEQQSAVAEHINQQIIEIADSAEITKESSQKSLHNSSELGQAVLMARSIIRRFAVGTLGKK</sequence>
<comment type="similarity">
    <text evidence="4">Belongs to the methyl-accepting chemotaxis (MCP) protein family.</text>
</comment>
<keyword evidence="11" id="KW-1185">Reference proteome</keyword>
<comment type="caution">
    <text evidence="10">The sequence shown here is derived from an EMBL/GenBank/DDBJ whole genome shotgun (WGS) entry which is preliminary data.</text>
</comment>
<gene>
    <name evidence="10" type="ORF">GCM10011607_07790</name>
</gene>
<dbReference type="PROSITE" id="PS50111">
    <property type="entry name" value="CHEMOTAXIS_TRANSDUC_2"/>
    <property type="match status" value="1"/>
</dbReference>
<dbReference type="PROSITE" id="PS50192">
    <property type="entry name" value="T_SNARE"/>
    <property type="match status" value="1"/>
</dbReference>
<dbReference type="SUPFAM" id="SSF55785">
    <property type="entry name" value="PYP-like sensor domain (PAS domain)"/>
    <property type="match status" value="1"/>
</dbReference>
<dbReference type="Gene3D" id="1.10.287.950">
    <property type="entry name" value="Methyl-accepting chemotaxis protein"/>
    <property type="match status" value="1"/>
</dbReference>
<keyword evidence="3 5" id="KW-0807">Transducer</keyword>
<feature type="domain" description="T-SNARE coiled-coil homology" evidence="9">
    <location>
        <begin position="438"/>
        <end position="500"/>
    </location>
</feature>
<accession>A0ABQ1IR55</accession>
<evidence type="ECO:0000259" key="7">
    <source>
        <dbReference type="PROSITE" id="PS50111"/>
    </source>
</evidence>
<keyword evidence="6" id="KW-1133">Transmembrane helix</keyword>